<sequence length="229" mass="24540">MDTTATSQGGPGAEGVEALARAVADLVPPQGRALLGIAGVPGVGKTTLVEALLERLGHTLGPDVVAHVPMDGFHLADVQLDRLGLRDRKGAPETFDVGGYAALLRRLRVERGPVYAPGFERTLEQPLAGALVVPERARLVLTEGNYLLLATAAWRAVREALDEVWWLEDDDGTRRERLVARHERFGKAPAAARSWVETVDEANAALIRGTAAAPDRVVLEGPRGWSLRG</sequence>
<evidence type="ECO:0000313" key="1">
    <source>
        <dbReference type="EMBL" id="QNN48938.1"/>
    </source>
</evidence>
<dbReference type="NCBIfam" id="NF006743">
    <property type="entry name" value="PRK09270.1-2"/>
    <property type="match status" value="1"/>
</dbReference>
<dbReference type="SUPFAM" id="SSF52540">
    <property type="entry name" value="P-loop containing nucleoside triphosphate hydrolases"/>
    <property type="match status" value="1"/>
</dbReference>
<dbReference type="KEGG" id="pei:H9L10_11765"/>
<evidence type="ECO:0000313" key="2">
    <source>
        <dbReference type="Proteomes" id="UP000515976"/>
    </source>
</evidence>
<keyword evidence="2" id="KW-1185">Reference proteome</keyword>
<proteinExistence type="predicted"/>
<gene>
    <name evidence="1" type="ORF">H9L10_11765</name>
</gene>
<dbReference type="PANTHER" id="PTHR10285">
    <property type="entry name" value="URIDINE KINASE"/>
    <property type="match status" value="1"/>
</dbReference>
<protein>
    <submittedName>
        <fullName evidence="1">Nucleoside/nucleotide kinase family protein</fullName>
    </submittedName>
</protein>
<dbReference type="AlphaFoldDB" id="A0A7G9R013"/>
<reference evidence="1 2" key="1">
    <citation type="submission" date="2020-08" db="EMBL/GenBank/DDBJ databases">
        <title>Genome sequence of Phycicoccus endophyticus JCM 31784T.</title>
        <authorList>
            <person name="Hyun D.-W."/>
            <person name="Bae J.-W."/>
        </authorList>
    </citation>
    <scope>NUCLEOTIDE SEQUENCE [LARGE SCALE GENOMIC DNA]</scope>
    <source>
        <strain evidence="1 2">JCM 31784</strain>
    </source>
</reference>
<dbReference type="Proteomes" id="UP000515976">
    <property type="component" value="Chromosome"/>
</dbReference>
<name>A0A7G9R013_9MICO</name>
<keyword evidence="1" id="KW-0808">Transferase</keyword>
<dbReference type="InterPro" id="IPR027417">
    <property type="entry name" value="P-loop_NTPase"/>
</dbReference>
<keyword evidence="1" id="KW-0418">Kinase</keyword>
<dbReference type="Gene3D" id="3.40.50.300">
    <property type="entry name" value="P-loop containing nucleotide triphosphate hydrolases"/>
    <property type="match status" value="1"/>
</dbReference>
<organism evidence="1 2">
    <name type="scientific">Phycicoccus endophyticus</name>
    <dbReference type="NCBI Taxonomy" id="1690220"/>
    <lineage>
        <taxon>Bacteria</taxon>
        <taxon>Bacillati</taxon>
        <taxon>Actinomycetota</taxon>
        <taxon>Actinomycetes</taxon>
        <taxon>Micrococcales</taxon>
        <taxon>Intrasporangiaceae</taxon>
        <taxon>Phycicoccus</taxon>
    </lineage>
</organism>
<dbReference type="GO" id="GO:0016301">
    <property type="term" value="F:kinase activity"/>
    <property type="evidence" value="ECO:0007669"/>
    <property type="project" value="UniProtKB-KW"/>
</dbReference>
<dbReference type="RefSeq" id="WP_166104849.1">
    <property type="nucleotide sequence ID" value="NZ_BMMY01000010.1"/>
</dbReference>
<dbReference type="EMBL" id="CP060712">
    <property type="protein sequence ID" value="QNN48938.1"/>
    <property type="molecule type" value="Genomic_DNA"/>
</dbReference>
<accession>A0A7G9R013</accession>